<reference evidence="2 3" key="1">
    <citation type="journal article" date="2023" name="Arcadia Sci">
        <title>De novo assembly of a long-read Amblyomma americanum tick genome.</title>
        <authorList>
            <person name="Chou S."/>
            <person name="Poskanzer K.E."/>
            <person name="Rollins M."/>
            <person name="Thuy-Boun P.S."/>
        </authorList>
    </citation>
    <scope>NUCLEOTIDE SEQUENCE [LARGE SCALE GENOMIC DNA]</scope>
    <source>
        <strain evidence="2">F_SG_1</strain>
        <tissue evidence="2">Salivary glands</tissue>
    </source>
</reference>
<feature type="compositionally biased region" description="Low complexity" evidence="1">
    <location>
        <begin position="311"/>
        <end position="320"/>
    </location>
</feature>
<dbReference type="AlphaFoldDB" id="A0AAQ4D8I9"/>
<feature type="compositionally biased region" description="Basic and acidic residues" evidence="1">
    <location>
        <begin position="363"/>
        <end position="372"/>
    </location>
</feature>
<evidence type="ECO:0000256" key="1">
    <source>
        <dbReference type="SAM" id="MobiDB-lite"/>
    </source>
</evidence>
<feature type="region of interest" description="Disordered" evidence="1">
    <location>
        <begin position="1"/>
        <end position="43"/>
    </location>
</feature>
<feature type="compositionally biased region" description="Pro residues" evidence="1">
    <location>
        <begin position="28"/>
        <end position="43"/>
    </location>
</feature>
<accession>A0AAQ4D8I9</accession>
<organism evidence="2 3">
    <name type="scientific">Amblyomma americanum</name>
    <name type="common">Lone star tick</name>
    <dbReference type="NCBI Taxonomy" id="6943"/>
    <lineage>
        <taxon>Eukaryota</taxon>
        <taxon>Metazoa</taxon>
        <taxon>Ecdysozoa</taxon>
        <taxon>Arthropoda</taxon>
        <taxon>Chelicerata</taxon>
        <taxon>Arachnida</taxon>
        <taxon>Acari</taxon>
        <taxon>Parasitiformes</taxon>
        <taxon>Ixodida</taxon>
        <taxon>Ixodoidea</taxon>
        <taxon>Ixodidae</taxon>
        <taxon>Amblyomminae</taxon>
        <taxon>Amblyomma</taxon>
    </lineage>
</organism>
<keyword evidence="3" id="KW-1185">Reference proteome</keyword>
<feature type="region of interest" description="Disordered" evidence="1">
    <location>
        <begin position="140"/>
        <end position="160"/>
    </location>
</feature>
<dbReference type="Proteomes" id="UP001321473">
    <property type="component" value="Unassembled WGS sequence"/>
</dbReference>
<protein>
    <submittedName>
        <fullName evidence="2">Uncharacterized protein</fullName>
    </submittedName>
</protein>
<feature type="compositionally biased region" description="Polar residues" evidence="1">
    <location>
        <begin position="197"/>
        <end position="206"/>
    </location>
</feature>
<feature type="region of interest" description="Disordered" evidence="1">
    <location>
        <begin position="189"/>
        <end position="234"/>
    </location>
</feature>
<sequence>MPTGPGPGLYHHFSQQRQGPMVHGIPPGVRPPPYPTGTPYTMPPGYPGPGAPPQLRHLLNQGPMNQKGTPQSMAALSHMARMGPSAAGGSYTLQKGIPQPHPAQGMRPQPGMRQQHGVPSHQALAAQQAAHMRQQHITISPVTTDKSRPVPVSSLPRPPPLASGLQIIAQSAPKVIMLDSAAARAAAFQQQQQQQQMRRVSSNSRDGTPPSINRLPPHIVASTTNSRSGSPRLPETSVLERALLGAIGDASDLSGRNSAITITPVGAGPSSSSSSSSRTASPSVSVVRIKEEPKSPSEQQLPSCSGDAGPSSNTLRSSSSPAETVAGIASRSLNDFANRSIGNLLQSSNSKDSSQEKVQASVEETKFRKDGD</sequence>
<gene>
    <name evidence="2" type="ORF">V5799_003589</name>
</gene>
<feature type="compositionally biased region" description="Low complexity" evidence="1">
    <location>
        <begin position="264"/>
        <end position="287"/>
    </location>
</feature>
<evidence type="ECO:0000313" key="3">
    <source>
        <dbReference type="Proteomes" id="UP001321473"/>
    </source>
</evidence>
<feature type="region of interest" description="Disordered" evidence="1">
    <location>
        <begin position="344"/>
        <end position="372"/>
    </location>
</feature>
<feature type="region of interest" description="Disordered" evidence="1">
    <location>
        <begin position="264"/>
        <end position="326"/>
    </location>
</feature>
<comment type="caution">
    <text evidence="2">The sequence shown here is derived from an EMBL/GenBank/DDBJ whole genome shotgun (WGS) entry which is preliminary data.</text>
</comment>
<name>A0AAQ4D8I9_AMBAM</name>
<dbReference type="EMBL" id="JARKHS020033715">
    <property type="protein sequence ID" value="KAK8758779.1"/>
    <property type="molecule type" value="Genomic_DNA"/>
</dbReference>
<proteinExistence type="predicted"/>
<feature type="compositionally biased region" description="Polar residues" evidence="1">
    <location>
        <begin position="344"/>
        <end position="358"/>
    </location>
</feature>
<evidence type="ECO:0000313" key="2">
    <source>
        <dbReference type="EMBL" id="KAK8758779.1"/>
    </source>
</evidence>